<feature type="transmembrane region" description="Helical" evidence="4">
    <location>
        <begin position="98"/>
        <end position="119"/>
    </location>
</feature>
<dbReference type="InterPro" id="IPR020449">
    <property type="entry name" value="Tscrpt_reg_AraC-type_HTH"/>
</dbReference>
<feature type="transmembrane region" description="Helical" evidence="4">
    <location>
        <begin position="64"/>
        <end position="86"/>
    </location>
</feature>
<proteinExistence type="predicted"/>
<feature type="transmembrane region" description="Helical" evidence="4">
    <location>
        <begin position="139"/>
        <end position="164"/>
    </location>
</feature>
<dbReference type="EMBL" id="JAQMPJ010000019">
    <property type="protein sequence ID" value="MDB9006671.1"/>
    <property type="molecule type" value="Genomic_DNA"/>
</dbReference>
<dbReference type="PROSITE" id="PS01124">
    <property type="entry name" value="HTH_ARAC_FAMILY_2"/>
    <property type="match status" value="1"/>
</dbReference>
<dbReference type="GO" id="GO:0003700">
    <property type="term" value="F:DNA-binding transcription factor activity"/>
    <property type="evidence" value="ECO:0007669"/>
    <property type="project" value="InterPro"/>
</dbReference>
<feature type="transmembrane region" description="Helical" evidence="4">
    <location>
        <begin position="185"/>
        <end position="203"/>
    </location>
</feature>
<dbReference type="EMBL" id="WKMC01000004">
    <property type="protein sequence ID" value="MRZ50137.1"/>
    <property type="molecule type" value="Genomic_DNA"/>
</dbReference>
<dbReference type="Pfam" id="PF12833">
    <property type="entry name" value="HTH_18"/>
    <property type="match status" value="1"/>
</dbReference>
<evidence type="ECO:0000256" key="3">
    <source>
        <dbReference type="ARBA" id="ARBA00023163"/>
    </source>
</evidence>
<dbReference type="EMBL" id="CYYK01000009">
    <property type="protein sequence ID" value="CUO58495.1"/>
    <property type="molecule type" value="Genomic_DNA"/>
</dbReference>
<dbReference type="RefSeq" id="WP_005860425.1">
    <property type="nucleotide sequence ID" value="NZ_AP019729.1"/>
</dbReference>
<evidence type="ECO:0000256" key="1">
    <source>
        <dbReference type="ARBA" id="ARBA00023015"/>
    </source>
</evidence>
<evidence type="ECO:0000313" key="14">
    <source>
        <dbReference type="Proteomes" id="UP000095455"/>
    </source>
</evidence>
<dbReference type="SMART" id="SM00342">
    <property type="entry name" value="HTH_ARAC"/>
    <property type="match status" value="1"/>
</dbReference>
<reference evidence="8" key="4">
    <citation type="submission" date="2023-01" db="EMBL/GenBank/DDBJ databases">
        <title>Human gut microbiome strain richness.</title>
        <authorList>
            <person name="Chen-Liaw A."/>
        </authorList>
    </citation>
    <scope>NUCLEOTIDE SEQUENCE</scope>
    <source>
        <strain evidence="8">RTP21484st1_E5_RTP21484_190118</strain>
    </source>
</reference>
<evidence type="ECO:0000313" key="17">
    <source>
        <dbReference type="Proteomes" id="UP000441358"/>
    </source>
</evidence>
<dbReference type="EMBL" id="WKLT01000001">
    <property type="protein sequence ID" value="MRY56542.1"/>
    <property type="molecule type" value="Genomic_DNA"/>
</dbReference>
<evidence type="ECO:0000256" key="4">
    <source>
        <dbReference type="SAM" id="Phobius"/>
    </source>
</evidence>
<protein>
    <submittedName>
        <fullName evidence="8">AraC family transcriptional regulator</fullName>
    </submittedName>
    <submittedName>
        <fullName evidence="9">Helix-turn-helix domain-containing protein</fullName>
    </submittedName>
    <submittedName>
        <fullName evidence="13">Helix-turn-helix transcriptional regulator</fullName>
    </submittedName>
    <submittedName>
        <fullName evidence="6">Transcriptional activator FtrA</fullName>
    </submittedName>
</protein>
<dbReference type="InterPro" id="IPR009057">
    <property type="entry name" value="Homeodomain-like_sf"/>
</dbReference>
<name>A0A174GDK1_PARDI</name>
<dbReference type="PRINTS" id="PR00032">
    <property type="entry name" value="HTHARAC"/>
</dbReference>
<dbReference type="SUPFAM" id="SSF46689">
    <property type="entry name" value="Homeodomain-like"/>
    <property type="match status" value="1"/>
</dbReference>
<evidence type="ECO:0000313" key="15">
    <source>
        <dbReference type="Proteomes" id="UP000095591"/>
    </source>
</evidence>
<dbReference type="Proteomes" id="UP000461276">
    <property type="component" value="Unassembled WGS sequence"/>
</dbReference>
<evidence type="ECO:0000313" key="6">
    <source>
        <dbReference type="EMBL" id="CUN30596.1"/>
    </source>
</evidence>
<reference evidence="17 18" key="2">
    <citation type="journal article" date="2019" name="Nat. Med.">
        <title>A library of human gut bacterial isolates paired with longitudinal multiomics data enables mechanistic microbiome research.</title>
        <authorList>
            <person name="Poyet M."/>
            <person name="Groussin M."/>
            <person name="Gibbons S.M."/>
            <person name="Avila-Pacheco J."/>
            <person name="Jiang X."/>
            <person name="Kearney S.M."/>
            <person name="Perrotta A.R."/>
            <person name="Berdy B."/>
            <person name="Zhao S."/>
            <person name="Lieberman T.D."/>
            <person name="Swanson P.K."/>
            <person name="Smith M."/>
            <person name="Roesemann S."/>
            <person name="Alexander J.E."/>
            <person name="Rich S.A."/>
            <person name="Livny J."/>
            <person name="Vlamakis H."/>
            <person name="Clish C."/>
            <person name="Bullock K."/>
            <person name="Deik A."/>
            <person name="Scott J."/>
            <person name="Pierce K.A."/>
            <person name="Xavier R.J."/>
            <person name="Alm E.J."/>
        </authorList>
    </citation>
    <scope>NUCLEOTIDE SEQUENCE [LARGE SCALE GENOMIC DNA]</scope>
    <source>
        <strain evidence="12 18">BIOML-A20</strain>
        <strain evidence="11 17">BIOML-A32</strain>
        <strain evidence="9 20">BIOML-A41</strain>
        <strain evidence="10 19">BIOML-A9</strain>
    </source>
</reference>
<dbReference type="InterPro" id="IPR018060">
    <property type="entry name" value="HTH_AraC"/>
</dbReference>
<dbReference type="Proteomes" id="UP000441358">
    <property type="component" value="Unassembled WGS sequence"/>
</dbReference>
<gene>
    <name evidence="7" type="ORF">ERS852380_02624</name>
    <name evidence="6" type="ORF">ERS852429_03600</name>
    <name evidence="13" type="ORF">FSA05_15160</name>
    <name evidence="9" type="ORF">GKD59_01130</name>
    <name evidence="11" type="ORF">GKD66_07860</name>
    <name evidence="10" type="ORF">GKD67_13895</name>
    <name evidence="12" type="ORF">GKD70_09710</name>
    <name evidence="8" type="ORF">PN599_16880</name>
</gene>
<keyword evidence="3" id="KW-0804">Transcription</keyword>
<keyword evidence="1" id="KW-0805">Transcription regulation</keyword>
<dbReference type="Proteomes" id="UP000441609">
    <property type="component" value="Unassembled WGS sequence"/>
</dbReference>
<evidence type="ECO:0000313" key="12">
    <source>
        <dbReference type="EMBL" id="MSB73555.1"/>
    </source>
</evidence>
<evidence type="ECO:0000313" key="16">
    <source>
        <dbReference type="Proteomes" id="UP000315827"/>
    </source>
</evidence>
<dbReference type="PANTHER" id="PTHR43280">
    <property type="entry name" value="ARAC-FAMILY TRANSCRIPTIONAL REGULATOR"/>
    <property type="match status" value="1"/>
</dbReference>
<dbReference type="AlphaFoldDB" id="A0A174GDK1"/>
<keyword evidence="4" id="KW-0472">Membrane</keyword>
<dbReference type="Proteomes" id="UP000463337">
    <property type="component" value="Unassembled WGS sequence"/>
</dbReference>
<sequence length="381" mass="44965">MLDKIQFLLSLQILGFCVFGGITLLLRARENRAKQILGWSMLLWAFLAAVRVSVNLYLEDSKEIFHPDVLIMGCIVVATLACYVIEVLRPCYMTVRRFFIFTSPIWVLGISFLIYRLSGGNIHRYNSFGEVFDTLNLDVVIRLLILFFTLLYMIVPIYLILRYSEGFKVYLRENVSDPEDYDLDWLKKTMLILSSMYIFYLVLLFTDRVSLYVIDKTFLLVLWYYFFYKALFLKVIHLDHTFESGWGLPDLEEDTDDDQGSEEQKGIIRQRYVEEVQAWFEREKPYLREDLRLTDLQRIFPMSRSYLSQLFNKELGCSFSDYVNHFRVEESKRLLEAEPLASIQEIAERSGFHSISTFRRAFIKQTGVIPSEYRRDGNESI</sequence>
<dbReference type="Proteomes" id="UP001210126">
    <property type="component" value="Unassembled WGS sequence"/>
</dbReference>
<keyword evidence="4" id="KW-0812">Transmembrane</keyword>
<dbReference type="Proteomes" id="UP000095591">
    <property type="component" value="Unassembled WGS sequence"/>
</dbReference>
<evidence type="ECO:0000313" key="9">
    <source>
        <dbReference type="EMBL" id="MRY56542.1"/>
    </source>
</evidence>
<evidence type="ECO:0000313" key="13">
    <source>
        <dbReference type="EMBL" id="TWV60207.1"/>
    </source>
</evidence>
<dbReference type="Gene3D" id="1.10.10.60">
    <property type="entry name" value="Homeodomain-like"/>
    <property type="match status" value="2"/>
</dbReference>
<dbReference type="PANTHER" id="PTHR43280:SF29">
    <property type="entry name" value="ARAC-FAMILY TRANSCRIPTIONAL REGULATOR"/>
    <property type="match status" value="1"/>
</dbReference>
<dbReference type="EMBL" id="VOHW01000010">
    <property type="protein sequence ID" value="TWV60207.1"/>
    <property type="molecule type" value="Genomic_DNA"/>
</dbReference>
<dbReference type="Proteomes" id="UP000095455">
    <property type="component" value="Unassembled WGS sequence"/>
</dbReference>
<evidence type="ECO:0000313" key="7">
    <source>
        <dbReference type="EMBL" id="CUO58495.1"/>
    </source>
</evidence>
<reference evidence="13 16" key="3">
    <citation type="submission" date="2019-07" db="EMBL/GenBank/DDBJ databases">
        <title>Genome sequencing of Parabacteroides distasonis iSURF_7.</title>
        <authorList>
            <person name="Degefu H.N."/>
            <person name="Ruoff K.L."/>
            <person name="Price C.E."/>
            <person name="Valls R.A."/>
            <person name="O'Toole G.A."/>
        </authorList>
    </citation>
    <scope>NUCLEOTIDE SEQUENCE [LARGE SCALE GENOMIC DNA]</scope>
    <source>
        <strain evidence="13 16">CFPLTA003_1B</strain>
    </source>
</reference>
<evidence type="ECO:0000256" key="2">
    <source>
        <dbReference type="ARBA" id="ARBA00023125"/>
    </source>
</evidence>
<dbReference type="EMBL" id="WKMO01000007">
    <property type="protein sequence ID" value="MSB73555.1"/>
    <property type="molecule type" value="Genomic_DNA"/>
</dbReference>
<evidence type="ECO:0000259" key="5">
    <source>
        <dbReference type="PROSITE" id="PS01124"/>
    </source>
</evidence>
<dbReference type="OMA" id="ISETHYY"/>
<evidence type="ECO:0000313" key="20">
    <source>
        <dbReference type="Proteomes" id="UP000463337"/>
    </source>
</evidence>
<evidence type="ECO:0000313" key="8">
    <source>
        <dbReference type="EMBL" id="MDB9006671.1"/>
    </source>
</evidence>
<dbReference type="Proteomes" id="UP000315827">
    <property type="component" value="Unassembled WGS sequence"/>
</dbReference>
<evidence type="ECO:0000313" key="11">
    <source>
        <dbReference type="EMBL" id="MRZ50137.1"/>
    </source>
</evidence>
<organism evidence="9 20">
    <name type="scientific">Parabacteroides distasonis</name>
    <dbReference type="NCBI Taxonomy" id="823"/>
    <lineage>
        <taxon>Bacteria</taxon>
        <taxon>Pseudomonadati</taxon>
        <taxon>Bacteroidota</taxon>
        <taxon>Bacteroidia</taxon>
        <taxon>Bacteroidales</taxon>
        <taxon>Tannerellaceae</taxon>
        <taxon>Parabacteroides</taxon>
    </lineage>
</organism>
<feature type="transmembrane region" description="Helical" evidence="4">
    <location>
        <begin position="38"/>
        <end position="58"/>
    </location>
</feature>
<dbReference type="EMBL" id="WKMY01000009">
    <property type="protein sequence ID" value="MRY94297.1"/>
    <property type="molecule type" value="Genomic_DNA"/>
</dbReference>
<dbReference type="GO" id="GO:0043565">
    <property type="term" value="F:sequence-specific DNA binding"/>
    <property type="evidence" value="ECO:0007669"/>
    <property type="project" value="InterPro"/>
</dbReference>
<keyword evidence="2" id="KW-0238">DNA-binding</keyword>
<keyword evidence="4" id="KW-1133">Transmembrane helix</keyword>
<feature type="domain" description="HTH araC/xylS-type" evidence="5">
    <location>
        <begin position="270"/>
        <end position="376"/>
    </location>
</feature>
<evidence type="ECO:0000313" key="18">
    <source>
        <dbReference type="Proteomes" id="UP000441609"/>
    </source>
</evidence>
<accession>A0A174GDK1</accession>
<feature type="transmembrane region" description="Helical" evidence="4">
    <location>
        <begin position="6"/>
        <end position="26"/>
    </location>
</feature>
<reference evidence="14 15" key="1">
    <citation type="submission" date="2015-09" db="EMBL/GenBank/DDBJ databases">
        <authorList>
            <consortium name="Pathogen Informatics"/>
        </authorList>
    </citation>
    <scope>NUCLEOTIDE SEQUENCE [LARGE SCALE GENOMIC DNA]</scope>
    <source>
        <strain evidence="7 14">2789STDY5608822</strain>
        <strain evidence="6 15">2789STDY5608872</strain>
    </source>
</reference>
<evidence type="ECO:0000313" key="10">
    <source>
        <dbReference type="EMBL" id="MRY94297.1"/>
    </source>
</evidence>
<dbReference type="EMBL" id="CYXP01000009">
    <property type="protein sequence ID" value="CUN30596.1"/>
    <property type="molecule type" value="Genomic_DNA"/>
</dbReference>
<evidence type="ECO:0000313" key="19">
    <source>
        <dbReference type="Proteomes" id="UP000461276"/>
    </source>
</evidence>